<feature type="chain" id="PRO_5004911161" evidence="11">
    <location>
        <begin position="17"/>
        <end position="4889"/>
    </location>
</feature>
<evidence type="ECO:0000313" key="13">
    <source>
        <dbReference type="EMBL" id="AHK23026.1"/>
    </source>
</evidence>
<dbReference type="PANTHER" id="PTHR23345:SF15">
    <property type="entry name" value="VITELLOGENIN 1-RELATED"/>
    <property type="match status" value="1"/>
</dbReference>
<evidence type="ECO:0000256" key="2">
    <source>
        <dbReference type="ARBA" id="ARBA00022448"/>
    </source>
</evidence>
<comment type="caution">
    <text evidence="10">Lacks conserved residue(s) required for the propagation of feature annotation.</text>
</comment>
<proteinExistence type="evidence at transcript level"/>
<keyword evidence="6" id="KW-0445">Lipid transport</keyword>
<dbReference type="GO" id="GO:0005319">
    <property type="term" value="F:lipid transporter activity"/>
    <property type="evidence" value="ECO:0007669"/>
    <property type="project" value="InterPro"/>
</dbReference>
<dbReference type="GO" id="GO:0008289">
    <property type="term" value="F:lipid binding"/>
    <property type="evidence" value="ECO:0007669"/>
    <property type="project" value="UniProtKB-KW"/>
</dbReference>
<dbReference type="GO" id="GO:0045735">
    <property type="term" value="F:nutrient reservoir activity"/>
    <property type="evidence" value="ECO:0007669"/>
    <property type="project" value="UniProtKB-KW"/>
</dbReference>
<keyword evidence="8" id="KW-1015">Disulfide bond</keyword>
<dbReference type="FunFam" id="2.20.50.20:FF:000007">
    <property type="entry name" value="von Willebrand factor type D domaincontaining protein"/>
    <property type="match status" value="1"/>
</dbReference>
<dbReference type="Pfam" id="PF09172">
    <property type="entry name" value="Vit_open_b-sht"/>
    <property type="match status" value="1"/>
</dbReference>
<dbReference type="GO" id="GO:0005576">
    <property type="term" value="C:extracellular region"/>
    <property type="evidence" value="ECO:0007669"/>
    <property type="project" value="UniProtKB-SubCell"/>
</dbReference>
<evidence type="ECO:0000256" key="3">
    <source>
        <dbReference type="ARBA" id="ARBA00022525"/>
    </source>
</evidence>
<dbReference type="InterPro" id="IPR009454">
    <property type="entry name" value="Lipid_transpt_open_b-sht"/>
</dbReference>
<feature type="signal peptide" evidence="11">
    <location>
        <begin position="1"/>
        <end position="16"/>
    </location>
</feature>
<keyword evidence="4 11" id="KW-0732">Signal</keyword>
<evidence type="ECO:0000256" key="5">
    <source>
        <dbReference type="ARBA" id="ARBA00022761"/>
    </source>
</evidence>
<dbReference type="InterPro" id="IPR015819">
    <property type="entry name" value="Lipid_transp_b-sht_shell"/>
</dbReference>
<evidence type="ECO:0000256" key="11">
    <source>
        <dbReference type="SAM" id="SignalP"/>
    </source>
</evidence>
<dbReference type="PANTHER" id="PTHR23345">
    <property type="entry name" value="VITELLOGENIN-RELATED"/>
    <property type="match status" value="1"/>
</dbReference>
<keyword evidence="2" id="KW-0813">Transport</keyword>
<dbReference type="InterPro" id="IPR050733">
    <property type="entry name" value="Vitellogenin/Apolipophorin"/>
</dbReference>
<dbReference type="SUPFAM" id="SSF48431">
    <property type="entry name" value="Lipovitellin-phosvitin complex, superhelical domain"/>
    <property type="match status" value="1"/>
</dbReference>
<dbReference type="SUPFAM" id="SSF56968">
    <property type="entry name" value="Lipovitellin-phosvitin complex, beta-sheet shell regions"/>
    <property type="match status" value="2"/>
</dbReference>
<dbReference type="PROSITE" id="PS51211">
    <property type="entry name" value="VITELLOGENIN"/>
    <property type="match status" value="1"/>
</dbReference>
<name>W8GPP1_ASTAS</name>
<comment type="subcellular location">
    <subcellularLocation>
        <location evidence="1">Secreted</location>
    </subcellularLocation>
</comment>
<dbReference type="Gene3D" id="1.25.10.20">
    <property type="entry name" value="Vitellinogen, superhelical"/>
    <property type="match status" value="1"/>
</dbReference>
<evidence type="ECO:0000259" key="12">
    <source>
        <dbReference type="PROSITE" id="PS51211"/>
    </source>
</evidence>
<keyword evidence="3" id="KW-0964">Secreted</keyword>
<dbReference type="Gene3D" id="2.20.50.20">
    <property type="entry name" value="Lipovitellin. Chain A, domain 3"/>
    <property type="match status" value="1"/>
</dbReference>
<dbReference type="InterPro" id="IPR001747">
    <property type="entry name" value="Vitellogenin_N"/>
</dbReference>
<dbReference type="SMART" id="SM01169">
    <property type="entry name" value="DUF1943"/>
    <property type="match status" value="1"/>
</dbReference>
<dbReference type="SMART" id="SM00638">
    <property type="entry name" value="LPD_N"/>
    <property type="match status" value="1"/>
</dbReference>
<evidence type="ECO:0000256" key="6">
    <source>
        <dbReference type="ARBA" id="ARBA00023055"/>
    </source>
</evidence>
<dbReference type="Pfam" id="PF01347">
    <property type="entry name" value="Vitellogenin_N"/>
    <property type="match status" value="1"/>
</dbReference>
<dbReference type="InterPro" id="IPR011030">
    <property type="entry name" value="Lipovitellin_superhlx_dom"/>
</dbReference>
<keyword evidence="5" id="KW-0758">Storage protein</keyword>
<dbReference type="Pfam" id="PF06448">
    <property type="entry name" value="DUF1081"/>
    <property type="match status" value="1"/>
</dbReference>
<dbReference type="InterPro" id="IPR015255">
    <property type="entry name" value="Vitellinogen_open_b-sht"/>
</dbReference>
<dbReference type="Gene3D" id="2.20.80.10">
    <property type="entry name" value="Lipovitellin-phosvitin complex, chain A, domain 4"/>
    <property type="match status" value="1"/>
</dbReference>
<keyword evidence="7" id="KW-0446">Lipid-binding</keyword>
<feature type="domain" description="Vitellogenin" evidence="12">
    <location>
        <begin position="37"/>
        <end position="637"/>
    </location>
</feature>
<evidence type="ECO:0000256" key="7">
    <source>
        <dbReference type="ARBA" id="ARBA00023121"/>
    </source>
</evidence>
<sequence>MRTALILAVVTASALAGPTGQRTSCALHCSDTNLYLYQPGKSYVYDYSVTTSTALLGALEDDAHLHITARVHIDVSAPCDYTLRVTDVTLGGSAHEQEFVAAITKSPLRFAFQDGRVENLCSHVAEPAWVLNFKRGVLSTFQNSFTSKGTAEVQETDISGVCTTAYKSVSEGDVVSIEKTKDLTSCKGRPSLSSYIASSGYITDSPVQSLPVFKSTSTCNQIIEEGVLKLAKCEESHKFRPFSSEEGGAVTTATTTMMLVSQDSPALPLADYQFNSKSLVFDQIISSDVETQIDTIEKILSELEEGTQDEVLPEVPALFSTLVASLKSLDYPALNTVYTNTKQANARKFLVDAMPLVGTAAAVGVVRDMFINGDMTDADADVWFTSLAFFKNPTSEMFTALAPLLQYNPSQQAMLGSSALVNTYCKIHPDCGDDSGIQQVLRYLESHLGSGCRSVNEEEKMKILVALKALGNAGRWVNASPVLRQCYTEENDMEVRVAAIEAWRHTPCNYDRSNLLAAFQDETQDTEVRIAAYLAVMTCPTPTIINTIKDRLISEGVNQVGSFIWTHMANLQESATPDKQWLRELIGEELLQKKFSTEALKFSRNYESSFFMNELNAGAAVESNVIFSSKSYLPRSAMLNLTLDLFGESINLFEIGGRIEGFEAYIERFFGPSGYFPEETMEGILKNMRQKKPDADATTLEGFLDKVTDEPEGSYYLRVFGNELQYKHFHGLENLMKASGSSNPLEMLMELARTGDVDYTKSYQLINTHYTIPTISGLPLTLTAKGIATLALRMNGNFKAQSLQNINIEGHLQPSAAVQMDGMMLVDAHVTRMGLKISSTLHTSTFLDGKVQIDGGKLVDIAFNTPKDKVEVIDVSTKFFYLEDDREIRKEGKDEVKYEGCRTIISGLEMCGELSYTSTSAKSPGFPLSGPAALHLYMRKTDTQTGYNFRFTSGSKEITFLFDTPESQANHKVALNIAKTGKNVNFELEMPCMSLQGTGEYIWRKNNKYIKLDLMSDNTEKYTLETGLQITGKDVKKFEPSLIIISPRGEIINAKGTLEIDVANTKYVADVRVSGRALSPLSLRASYEGIENTGNVEVALDTPVLDINAKGQFVSEGNFVSSRADIEYSTLSGDKQTIHHSALIKTETSEDVNTYTLKFELTPSEFADMALDIDIRSIISTGRLENIGTITRGPATWNIKEIYSYNHDENNFNFNVQIEVLCPYHNIDYLALEELKMGRNYLNAKSQIRIRPGEEGTFTLDLSHNNDIDIEGRIMAQIPGAKATVEVLVNEVANGHYKAKVTGNINDIETNTVSLEGSVQDNSLAGKFNVLMDGSFKWPGHTSTLSSGIFADSEKANVDLNTDINGRKYTMKIEGTRTSILVDANICRHVLLDAHITSADEGHKLLVSVEWNKNIDPTQSLVISGQLSPTEVKAGFRYGEQEVSGSCRRVDNGLEMEASWAPHQSVLASLHYSLGDTKSLVTTIITPFQGWEKQELTFNVTLKDHEISSRVSATWKNAEQMALTINGKLRPGTFTNALSAKILFSSSFESLERITFTLDHAMDEATINTNIAGQWNKNEMRGSFQLTPSDSGIDARATFMSPVTEEVLITLHHELLNSALSTKLEAKYGEQTYAIILKGEVNLNEVQVITLVLKTVTSLSSVPQFSVNIKYTLSDSNINLVIEGKAGEKKILLNMNVEKTVTERTTTIAGDLRFITPFTYPLTATLSHSHDGQQFTSQFEISRIWSNFGSVKMHAEGHMANKSDIEMTALLSSPATKASLSFNHKVTDKKMDSIIDVAVNGERMTAWIKGILDVSQSLANLQAQVSSTINGLDDIKINIESLKEANTRTSKILFSKGINSLNIAHIITFIDLLNWENSFDINGIYKISNSQSHTGTVYTHRLDYAWVDGGVLLTASIDPKISAESRKIDAQVTLTSSWEYYENVKIDLHYEDDGIEYKPTLRIEYKPESVIEIATMTKFDIYSFYTEATLTSPFWQPLGCKFNLDFKTRTPVTLVLTRGANKTTINASGNWEKGKFDGQIDIKSTYLEMPISFEASYDVLSPEKRVRVAVTTDHKYEVTGAFSGHMKNAKWSLVTELPIQGASVLEFSGEYQVTALPFTMNAVLKVESSVYAVKSKISMNEFMINMDVNGQKGSLESKWFYQYTHANMEIKFQSPLNTLDMAAYIMYDFETQKKIHVKLTHGNQEINLIGKLEGVTVVFEGTTPIRGWEALNASFFASKSAIKAFISRNDRRIEMNGTMHIRHGMGKIELTITTPYANYKSITAKTDYNFHSETKMVEFKSTFGTRELSIKGNIRVSDPFTPEMKLAIITPFEAVKTIGGEAQWNMKDSVKTAEVKVYHNDIEYKWQVEATAESMLKGYAAATITTPLPGWTHVSVKGSFDFTTMPYTVVYTHDKEGVVNTFEGKLAVAQNAITGDVTTPITGWEKVVLKGSYNVNNNRLAGNLEFDKGSEKYEVNGDIMFNSQTPKLNINIKTPIHDTSNIQLTLDANMVDTEKTFRLTFLRNNITYSAEFTGQLIYKTGFFKVITRSPITGYSDLEIYGNYDFTGDIKTIEMNLKKENKKQHFFMAVTVNDNKFNIDVVTPFESFEVVKMNGDYTTTMRGEHNLVASFVKNSQTYSFQVAARIDTTSVALRLSTPIPVINNVVLNGKYELLSDGVEGSVHFERNDDMFEFNTHASFTPLKSNLFVAVDTPVSGWNKIIMDINYDIISDKKFAEISIKNDNFAKIFRIDASYSLKNGSLKIKTPFEGFKVLGGEYTLSVNKTNRKMEASVKIHHNSEEWIFSAYGQYDPDSFIIKFHTPFEELDTVAVEGNINVDTKTIKGVIKLGSSNFSINVSYAMDNMFFELVTPFEALKLVSASASYKWISNQKETTLTIVYNENKYILNGALRLSPQASSISLQATTPILGFDTMSFQIKYDINNRDELLSAHVTLGEDTYNFVTSAYIEDKIAYFKCSLMSPLPGWTNAKFEVKVDFSQDDKILEISLEKDGNVKAIAISGKLIGSTMDFSLKTPFTGLKNLNVFGSLNRAKRSLEFKMMNDAAEASLVTNFNSAKLHLKTPFARAEEVTWEITKVNDNSYKAEWKRNNNYVTASIEKEGRSRAFSLEIKSELQGWEFLALTGKLDQDALQGYVSGAINEEKVTLSIQGRHDVEGEFTLNMTTPYDNYRTVEGKLAYSLRKRQMKLEASSSSSEFHYIFKYTRRNGVESHLLVPNAQQNTELTVNLGPLAGKIVFTSRFEALRNFHHEYKVTFVQHTGLVMFSNKITINDIDVLSTEFEGNSAEKKLHLEVHTRLPGRHSVFHVHREGFSIFNLSFKRQIEVSGDVVEKEFKVELSGTGDLPEEGTINAIITNTFREQPKTITAKIDVNRLTSPKTIRIEVNPTPSGLYVFDITYNIDLTQPSHGDYDIRITTPDRSAAPWKHISGSWDVQDIDTAQLTFNIGDVTYRANGKLGIRESTMILSADGSENIFLQWKFEREGDYRDYFLKLGRESRYGMLKLKGTITDIAHVDIEGGFKVGPFQPEEFLFTSKWNKGPDGSVTGEGSFNYGDYHGSHTLEEFHRDAAQRSATFRWTSTSNFPDYEQISVSGNYDVYGKFVFNAKIKVNERESKIDINISNLNPKRSSNTLEWDVPILGEFGKVQLTLSHNFRKATSKSIAAVAKIGRRQAFVKANWNRSENFETLDGTIEVKSKYLGDINISIKYDVTNIQDANAEVKYSRKAADQQEKYANIKWHRKSSAEHLEGEIIIDTSLEHLSHARVYNKADFSDIFHLRSGLEWNDKAITLDFDVGKNSVSGKITSPFENFETIEGELTYSMESKDKVVTLKYERGERKVNMNFTLNRKSKKRGDFELSLTTPFDVVRNVNIKGSWNKGQAQVNYERNDVKYSFEGQADVQGDKSDFDITFTGPGGESIRIAAAYDVEDFLAGRGTEPKKLASLKLEFETLKISYNMQGFRNSDRIYIEVDGESSLLTLKKLHLKLNSELSTEARDGSFEITVNDFEFKIDNHFERHENQDYYFKSKIESTLTPLPALVFGIGRKDEERIVTLGYGEGQEITFSIKGKNNFRSGFSGSADIPNYGYEGVKFDVDYGFESDDELVVKIEIELGEDDQEVEAHFTYNSEGVKARLNSPYTGDHSLRARRSIASDSFFTELGLDDYNVKLRGGLLGDGTKQGAMLEGDIFGNKFLIDSLFQSEGQQYSEGKLVIQTPFRCMEKMGGLFTLSNVNTNIMAHAEVFLPSCSTPKLTGKFNLNLNDKIDGYVTVDVAGEQFTLKSNLVGASLSQGYQGTLEIYTPFHALSRLVINGKIKMEGLSLLEADLKVVEPSVHVLQVKYQLSPETLTASLNLNSIKSEDGIKINFIMEGFGSAHKKMELNLCNDKLVAEYTISESTFKFTLDSLIIGVPRQLSLEAKYLSLEAMEGSLVTALAGQTHNIHGEFSVVNNRIQGAIELESTLIEGTRKLNFDISIPDASFKQVFFDVTFVTSETYSMYLELDATTGNLATLIIDAPIFRKVTVNFECVAATASLVVDTPAGIHKAKVTWRITRKTPADWLATAELVSPLLKETYTFSGILSGNREQRMIKAQLDVGEVRHAVEASTSMAENGGGFLLIIETPFKNINKATLQTSLQFGNKIQLEVAANLSEKINTFNFTFDNDNQTLVTEAKSSYIPTGLVRAEAAFTGNMKTNMQLKAALMNSDKNISGVLNLKIPSTKAIKVNLKVATPFKGYRKMNFVAQYMKDEVTNIILSIDKPVSFSVNAQFANINSVIKSNLKIETSVETLENIEAELYIPLEKFAPRAVLTLANRKYGIAADFQRGIESKMSANLYLNEAWYAGNLALRTKAPYELAYGYHLADRLSRKFHLRTDSSFISALL</sequence>
<dbReference type="InterPro" id="IPR015817">
    <property type="entry name" value="Vitellinogen_open_b-sht_sub1"/>
</dbReference>
<evidence type="ECO:0000256" key="8">
    <source>
        <dbReference type="ARBA" id="ARBA00023157"/>
    </source>
</evidence>
<dbReference type="Gene3D" id="2.30.230.10">
    <property type="entry name" value="Lipovitellin, beta-sheet shell regions, chain A"/>
    <property type="match status" value="1"/>
</dbReference>
<evidence type="ECO:0000256" key="10">
    <source>
        <dbReference type="PROSITE-ProRule" id="PRU00557"/>
    </source>
</evidence>
<reference evidence="13" key="1">
    <citation type="submission" date="2013-12" db="EMBL/GenBank/DDBJ databases">
        <authorList>
            <person name="Dal Magro C."/>
            <person name="Lehmann B."/>
            <person name="Hoeger U."/>
            <person name="Fischer S."/>
        </authorList>
    </citation>
    <scope>NUCLEOTIDE SEQUENCE</scope>
    <source>
        <tissue evidence="13">Hepatopancreas</tissue>
    </source>
</reference>
<accession>W8GPP1</accession>
<organism evidence="13">
    <name type="scientific">Astacus astacus</name>
    <name type="common">Noble crayfish</name>
    <name type="synonym">Astacus fluviatilis</name>
    <dbReference type="NCBI Taxonomy" id="6715"/>
    <lineage>
        <taxon>Eukaryota</taxon>
        <taxon>Metazoa</taxon>
        <taxon>Ecdysozoa</taxon>
        <taxon>Arthropoda</taxon>
        <taxon>Crustacea</taxon>
        <taxon>Multicrustacea</taxon>
        <taxon>Malacostraca</taxon>
        <taxon>Eumalacostraca</taxon>
        <taxon>Eucarida</taxon>
        <taxon>Decapoda</taxon>
        <taxon>Pleocyemata</taxon>
        <taxon>Astacidea</taxon>
        <taxon>Astacoidea</taxon>
        <taxon>Astacidae</taxon>
        <taxon>Astacus</taxon>
    </lineage>
</organism>
<protein>
    <submittedName>
        <fullName evidence="13">Beta-1,3-glucan-binding protein</fullName>
    </submittedName>
</protein>
<dbReference type="InterPro" id="IPR015816">
    <property type="entry name" value="Vitellinogen_b-sht_N"/>
</dbReference>
<evidence type="ECO:0000256" key="4">
    <source>
        <dbReference type="ARBA" id="ARBA00022729"/>
    </source>
</evidence>
<evidence type="ECO:0000256" key="9">
    <source>
        <dbReference type="ARBA" id="ARBA00023180"/>
    </source>
</evidence>
<dbReference type="EMBL" id="KF956526">
    <property type="protein sequence ID" value="AHK23026.1"/>
    <property type="molecule type" value="mRNA"/>
</dbReference>
<keyword evidence="9" id="KW-0325">Glycoprotein</keyword>
<evidence type="ECO:0000256" key="1">
    <source>
        <dbReference type="ARBA" id="ARBA00004613"/>
    </source>
</evidence>